<evidence type="ECO:0000256" key="2">
    <source>
        <dbReference type="ARBA" id="ARBA00022448"/>
    </source>
</evidence>
<name>A0A9J6D7E2_RHIMP</name>
<dbReference type="Proteomes" id="UP000821866">
    <property type="component" value="Chromosome 9"/>
</dbReference>
<dbReference type="VEuPathDB" id="VectorBase:LOC119188178"/>
<comment type="similarity">
    <text evidence="1">Belongs to the importin alpha family.</text>
</comment>
<dbReference type="Gene3D" id="1.25.10.10">
    <property type="entry name" value="Leucine-rich Repeat Variant"/>
    <property type="match status" value="1"/>
</dbReference>
<feature type="region of interest" description="Disordered" evidence="4">
    <location>
        <begin position="226"/>
        <end position="256"/>
    </location>
</feature>
<sequence>MGTAASQHFGAETREEGLSEVHFPALLTHPKEKINKEAVWFLSSITASNYQQVQAVIDAGLIPMVIHHLIKGEFQMQKEVAWAISNLTTSGTYVQVFDICDDLRGGLACLTLPFVEGLHDPVQSRKREKSLAGRVTRQSQSQHGIHRRSFLTRCENCTMTKWTTWIFSWVACWSLTKAARVRSFEKSYESSLNVSGMPTVSGSRTDKMECSLPRKSRASGRFACTTSSSQQQISKHMRSRRIPTDASPSSSAGSAPATTEVAVTTAPVQVSVGGFLFKNNVTKAEIFWCLNTIMTHRSFRSAAASAALFPLMFPTFEVAAKVQLGKDKVGYTICHGIAPYFRNMLLSSLVNVPYLVVCFNEALNKVTQKQQTDVLIRYWDAADDSVKTRYLTSCFMGHTCAEDLASGFRQAVKEIKGSKILQVSMDGPNVNFKFLRSLKEELRESDESHILDIESCGLHAINGAYKAGHVASGWDLV</sequence>
<keyword evidence="6" id="KW-1185">Reference proteome</keyword>
<evidence type="ECO:0000256" key="1">
    <source>
        <dbReference type="ARBA" id="ARBA00010394"/>
    </source>
</evidence>
<comment type="caution">
    <text evidence="5">The sequence shown here is derived from an EMBL/GenBank/DDBJ whole genome shotgun (WGS) entry which is preliminary data.</text>
</comment>
<accession>A0A9J6D7E2</accession>
<dbReference type="EMBL" id="JABSTU010000011">
    <property type="protein sequence ID" value="KAH8010003.1"/>
    <property type="molecule type" value="Genomic_DNA"/>
</dbReference>
<dbReference type="Pfam" id="PF00514">
    <property type="entry name" value="Arm"/>
    <property type="match status" value="1"/>
</dbReference>
<organism evidence="5 6">
    <name type="scientific">Rhipicephalus microplus</name>
    <name type="common">Cattle tick</name>
    <name type="synonym">Boophilus microplus</name>
    <dbReference type="NCBI Taxonomy" id="6941"/>
    <lineage>
        <taxon>Eukaryota</taxon>
        <taxon>Metazoa</taxon>
        <taxon>Ecdysozoa</taxon>
        <taxon>Arthropoda</taxon>
        <taxon>Chelicerata</taxon>
        <taxon>Arachnida</taxon>
        <taxon>Acari</taxon>
        <taxon>Parasitiformes</taxon>
        <taxon>Ixodida</taxon>
        <taxon>Ixodoidea</taxon>
        <taxon>Ixodidae</taxon>
        <taxon>Rhipicephalinae</taxon>
        <taxon>Rhipicephalus</taxon>
        <taxon>Boophilus</taxon>
    </lineage>
</organism>
<evidence type="ECO:0000256" key="4">
    <source>
        <dbReference type="SAM" id="MobiDB-lite"/>
    </source>
</evidence>
<reference evidence="5" key="2">
    <citation type="submission" date="2021-09" db="EMBL/GenBank/DDBJ databases">
        <authorList>
            <person name="Jia N."/>
            <person name="Wang J."/>
            <person name="Shi W."/>
            <person name="Du L."/>
            <person name="Sun Y."/>
            <person name="Zhan W."/>
            <person name="Jiang J."/>
            <person name="Wang Q."/>
            <person name="Zhang B."/>
            <person name="Ji P."/>
            <person name="Sakyi L.B."/>
            <person name="Cui X."/>
            <person name="Yuan T."/>
            <person name="Jiang B."/>
            <person name="Yang W."/>
            <person name="Lam T.T.-Y."/>
            <person name="Chang Q."/>
            <person name="Ding S."/>
            <person name="Wang X."/>
            <person name="Zhu J."/>
            <person name="Ruan X."/>
            <person name="Zhao L."/>
            <person name="Wei J."/>
            <person name="Que T."/>
            <person name="Du C."/>
            <person name="Cheng J."/>
            <person name="Dai P."/>
            <person name="Han X."/>
            <person name="Huang E."/>
            <person name="Gao Y."/>
            <person name="Liu J."/>
            <person name="Shao H."/>
            <person name="Ye R."/>
            <person name="Li L."/>
            <person name="Wei W."/>
            <person name="Wang X."/>
            <person name="Wang C."/>
            <person name="Huo Q."/>
            <person name="Li W."/>
            <person name="Guo W."/>
            <person name="Chen H."/>
            <person name="Chen S."/>
            <person name="Zhou L."/>
            <person name="Zhou L."/>
            <person name="Ni X."/>
            <person name="Tian J."/>
            <person name="Zhou Y."/>
            <person name="Sheng Y."/>
            <person name="Liu T."/>
            <person name="Pan Y."/>
            <person name="Xia L."/>
            <person name="Li J."/>
            <person name="Zhao F."/>
            <person name="Cao W."/>
        </authorList>
    </citation>
    <scope>NUCLEOTIDE SEQUENCE</scope>
    <source>
        <strain evidence="5">Rmic-2018</strain>
        <tissue evidence="5">Larvae</tissue>
    </source>
</reference>
<dbReference type="GO" id="GO:0015031">
    <property type="term" value="P:protein transport"/>
    <property type="evidence" value="ECO:0007669"/>
    <property type="project" value="UniProtKB-KW"/>
</dbReference>
<feature type="compositionally biased region" description="Low complexity" evidence="4">
    <location>
        <begin position="244"/>
        <end position="256"/>
    </location>
</feature>
<keyword evidence="3" id="KW-0653">Protein transport</keyword>
<dbReference type="InterPro" id="IPR000225">
    <property type="entry name" value="Armadillo"/>
</dbReference>
<dbReference type="SMART" id="SM00185">
    <property type="entry name" value="ARM"/>
    <property type="match status" value="1"/>
</dbReference>
<dbReference type="SUPFAM" id="SSF48371">
    <property type="entry name" value="ARM repeat"/>
    <property type="match status" value="1"/>
</dbReference>
<dbReference type="InterPro" id="IPR016024">
    <property type="entry name" value="ARM-type_fold"/>
</dbReference>
<keyword evidence="2" id="KW-0813">Transport</keyword>
<dbReference type="AlphaFoldDB" id="A0A9J6D7E2"/>
<protein>
    <submittedName>
        <fullName evidence="5">Uncharacterized protein</fullName>
    </submittedName>
</protein>
<proteinExistence type="inferred from homology"/>
<gene>
    <name evidence="5" type="ORF">HPB51_024353</name>
</gene>
<evidence type="ECO:0000313" key="5">
    <source>
        <dbReference type="EMBL" id="KAH8010003.1"/>
    </source>
</evidence>
<evidence type="ECO:0000313" key="6">
    <source>
        <dbReference type="Proteomes" id="UP000821866"/>
    </source>
</evidence>
<reference evidence="5" key="1">
    <citation type="journal article" date="2020" name="Cell">
        <title>Large-Scale Comparative Analyses of Tick Genomes Elucidate Their Genetic Diversity and Vector Capacities.</title>
        <authorList>
            <consortium name="Tick Genome and Microbiome Consortium (TIGMIC)"/>
            <person name="Jia N."/>
            <person name="Wang J."/>
            <person name="Shi W."/>
            <person name="Du L."/>
            <person name="Sun Y."/>
            <person name="Zhan W."/>
            <person name="Jiang J.F."/>
            <person name="Wang Q."/>
            <person name="Zhang B."/>
            <person name="Ji P."/>
            <person name="Bell-Sakyi L."/>
            <person name="Cui X.M."/>
            <person name="Yuan T.T."/>
            <person name="Jiang B.G."/>
            <person name="Yang W.F."/>
            <person name="Lam T.T."/>
            <person name="Chang Q.C."/>
            <person name="Ding S.J."/>
            <person name="Wang X.J."/>
            <person name="Zhu J.G."/>
            <person name="Ruan X.D."/>
            <person name="Zhao L."/>
            <person name="Wei J.T."/>
            <person name="Ye R.Z."/>
            <person name="Que T.C."/>
            <person name="Du C.H."/>
            <person name="Zhou Y.H."/>
            <person name="Cheng J.X."/>
            <person name="Dai P.F."/>
            <person name="Guo W.B."/>
            <person name="Han X.H."/>
            <person name="Huang E.J."/>
            <person name="Li L.F."/>
            <person name="Wei W."/>
            <person name="Gao Y.C."/>
            <person name="Liu J.Z."/>
            <person name="Shao H.Z."/>
            <person name="Wang X."/>
            <person name="Wang C.C."/>
            <person name="Yang T.C."/>
            <person name="Huo Q.B."/>
            <person name="Li W."/>
            <person name="Chen H.Y."/>
            <person name="Chen S.E."/>
            <person name="Zhou L.G."/>
            <person name="Ni X.B."/>
            <person name="Tian J.H."/>
            <person name="Sheng Y."/>
            <person name="Liu T."/>
            <person name="Pan Y.S."/>
            <person name="Xia L.Y."/>
            <person name="Li J."/>
            <person name="Zhao F."/>
            <person name="Cao W.C."/>
        </authorList>
    </citation>
    <scope>NUCLEOTIDE SEQUENCE</scope>
    <source>
        <strain evidence="5">Rmic-2018</strain>
    </source>
</reference>
<dbReference type="InterPro" id="IPR011989">
    <property type="entry name" value="ARM-like"/>
</dbReference>
<evidence type="ECO:0000256" key="3">
    <source>
        <dbReference type="ARBA" id="ARBA00022927"/>
    </source>
</evidence>
<dbReference type="PANTHER" id="PTHR23316">
    <property type="entry name" value="IMPORTIN ALPHA"/>
    <property type="match status" value="1"/>
</dbReference>